<reference evidence="1 2" key="2">
    <citation type="journal article" date="2015" name="Int. J. Syst. Evol. Microbiol.">
        <title>Acinetobacter seifertii sp. nov., a member of the Acinetobacter calcoaceticus-Acinetobacter baumannii complex isolated from human clinical specimens.</title>
        <authorList>
            <person name="Nemec A."/>
            <person name="Krizova L."/>
            <person name="Maixnerova M."/>
            <person name="Sedo O."/>
            <person name="Brisse S."/>
            <person name="Higgins P.G."/>
        </authorList>
    </citation>
    <scope>NUCLEOTIDE SEQUENCE [LARGE SCALE GENOMIC DNA]</scope>
    <source>
        <strain evidence="1 2">NIPH 973</strain>
    </source>
</reference>
<comment type="caution">
    <text evidence="1">The sequence shown here is derived from an EMBL/GenBank/DDBJ whole genome shotgun (WGS) entry which is preliminary data.</text>
</comment>
<evidence type="ECO:0000313" key="1">
    <source>
        <dbReference type="EMBL" id="ENU43008.1"/>
    </source>
</evidence>
<organism evidence="1 2">
    <name type="scientific">Acinetobacter seifertii</name>
    <dbReference type="NCBI Taxonomy" id="1530123"/>
    <lineage>
        <taxon>Bacteria</taxon>
        <taxon>Pseudomonadati</taxon>
        <taxon>Pseudomonadota</taxon>
        <taxon>Gammaproteobacteria</taxon>
        <taxon>Moraxellales</taxon>
        <taxon>Moraxellaceae</taxon>
        <taxon>Acinetobacter</taxon>
        <taxon>Acinetobacter calcoaceticus/baumannii complex</taxon>
    </lineage>
</organism>
<gene>
    <name evidence="1" type="ORF">F985_03907</name>
</gene>
<reference evidence="2" key="1">
    <citation type="submission" date="2013-02" db="EMBL/GenBank/DDBJ databases">
        <title>The Genome Sequence of Acinetobacter sp. NIPH 973.</title>
        <authorList>
            <consortium name="The Broad Institute Genome Sequencing Platform"/>
            <consortium name="The Broad Institute Genome Sequencing Center for Infectious Disease"/>
            <person name="Cerqueira G."/>
            <person name="Feldgarden M."/>
            <person name="Courvalin P."/>
            <person name="Perichon B."/>
            <person name="Grillot-Courvalin C."/>
            <person name="Clermont D."/>
            <person name="Rocha E."/>
            <person name="Yoon E.-J."/>
            <person name="Nemec A."/>
            <person name="Walker B."/>
            <person name="Young S.K."/>
            <person name="Zeng Q."/>
            <person name="Gargeya S."/>
            <person name="Fitzgerald M."/>
            <person name="Haas B."/>
            <person name="Abouelleil A."/>
            <person name="Alvarado L."/>
            <person name="Arachchi H.M."/>
            <person name="Berlin A.M."/>
            <person name="Chapman S.B."/>
            <person name="Dewar J."/>
            <person name="Goldberg J."/>
            <person name="Griggs A."/>
            <person name="Gujja S."/>
            <person name="Hansen M."/>
            <person name="Howarth C."/>
            <person name="Imamovic A."/>
            <person name="Larimer J."/>
            <person name="McCowan C."/>
            <person name="Murphy C."/>
            <person name="Neiman D."/>
            <person name="Pearson M."/>
            <person name="Priest M."/>
            <person name="Roberts A."/>
            <person name="Saif S."/>
            <person name="Shea T."/>
            <person name="Sisk P."/>
            <person name="Sykes S."/>
            <person name="Wortman J."/>
            <person name="Nusbaum C."/>
            <person name="Birren B."/>
        </authorList>
    </citation>
    <scope>NUCLEOTIDE SEQUENCE [LARGE SCALE GENOMIC DNA]</scope>
    <source>
        <strain evidence="2">NIPH 973</strain>
    </source>
</reference>
<sequence length="78" mass="9166">MKISRFFFAKNTFVPAIHRLNFRLSKIVNNLDSKVLVNSEKITYLQIRDLRDETEDLVYSLANEDHLEIVLKKTIPSD</sequence>
<dbReference type="EMBL" id="APOO01000022">
    <property type="protein sequence ID" value="ENU43008.1"/>
    <property type="molecule type" value="Genomic_DNA"/>
</dbReference>
<name>N8S637_9GAMM</name>
<dbReference type="AlphaFoldDB" id="N8S637"/>
<dbReference type="Proteomes" id="UP000013065">
    <property type="component" value="Unassembled WGS sequence"/>
</dbReference>
<evidence type="ECO:0000313" key="2">
    <source>
        <dbReference type="Proteomes" id="UP000013065"/>
    </source>
</evidence>
<accession>N8S637</accession>
<proteinExistence type="predicted"/>
<protein>
    <submittedName>
        <fullName evidence="1">Uncharacterized protein</fullName>
    </submittedName>
</protein>
<dbReference type="HOGENOM" id="CLU_2613892_0_0_6"/>